<dbReference type="AlphaFoldDB" id="A0A3N3DPR0"/>
<dbReference type="InterPro" id="IPR001296">
    <property type="entry name" value="Glyco_trans_1"/>
</dbReference>
<dbReference type="EMBL" id="RKIK01000183">
    <property type="protein sequence ID" value="ROV56457.1"/>
    <property type="molecule type" value="Genomic_DNA"/>
</dbReference>
<evidence type="ECO:0000259" key="1">
    <source>
        <dbReference type="Pfam" id="PF00534"/>
    </source>
</evidence>
<organism evidence="2 3">
    <name type="scientific">Vibrio ponticus</name>
    <dbReference type="NCBI Taxonomy" id="265668"/>
    <lineage>
        <taxon>Bacteria</taxon>
        <taxon>Pseudomonadati</taxon>
        <taxon>Pseudomonadota</taxon>
        <taxon>Gammaproteobacteria</taxon>
        <taxon>Vibrionales</taxon>
        <taxon>Vibrionaceae</taxon>
        <taxon>Vibrio</taxon>
    </lineage>
</organism>
<feature type="domain" description="Glycosyl transferase family 1" evidence="1">
    <location>
        <begin position="3"/>
        <end position="59"/>
    </location>
</feature>
<name>A0A3N3DPR0_9VIBR</name>
<reference evidence="2 3" key="1">
    <citation type="submission" date="2018-11" db="EMBL/GenBank/DDBJ databases">
        <title>Vibrio ponticus strain CAIM 1751 pathogenic for the snapper Lutjanus guttatus.</title>
        <authorList>
            <person name="Soto-Rodriguez S."/>
            <person name="Lozano-Olvera R."/>
            <person name="Gomez-Gil B."/>
        </authorList>
    </citation>
    <scope>NUCLEOTIDE SEQUENCE [LARGE SCALE GENOMIC DNA]</scope>
    <source>
        <strain evidence="2 3">CAIM 1751</strain>
    </source>
</reference>
<gene>
    <name evidence="2" type="ORF">EGH82_23520</name>
</gene>
<feature type="non-terminal residue" evidence="2">
    <location>
        <position position="60"/>
    </location>
</feature>
<proteinExistence type="predicted"/>
<evidence type="ECO:0000313" key="2">
    <source>
        <dbReference type="EMBL" id="ROV56457.1"/>
    </source>
</evidence>
<dbReference type="Pfam" id="PF00534">
    <property type="entry name" value="Glycos_transf_1"/>
    <property type="match status" value="1"/>
</dbReference>
<evidence type="ECO:0000313" key="3">
    <source>
        <dbReference type="Proteomes" id="UP000278792"/>
    </source>
</evidence>
<dbReference type="Proteomes" id="UP000278792">
    <property type="component" value="Unassembled WGS sequence"/>
</dbReference>
<dbReference type="SUPFAM" id="SSF53756">
    <property type="entry name" value="UDP-Glycosyltransferase/glycogen phosphorylase"/>
    <property type="match status" value="1"/>
</dbReference>
<comment type="caution">
    <text evidence="2">The sequence shown here is derived from an EMBL/GenBank/DDBJ whole genome shotgun (WGS) entry which is preliminary data.</text>
</comment>
<dbReference type="GO" id="GO:0016757">
    <property type="term" value="F:glycosyltransferase activity"/>
    <property type="evidence" value="ECO:0007669"/>
    <property type="project" value="InterPro"/>
</dbReference>
<sequence>MVEIDELYRESKVFAMPSLFEGTGLSALDALNHHCNILITNRGGVDNYFDENAYFVEPTS</sequence>
<accession>A0A3N3DPR0</accession>
<keyword evidence="2" id="KW-0808">Transferase</keyword>
<protein>
    <submittedName>
        <fullName evidence="2">Glycosyltransferase</fullName>
    </submittedName>
</protein>
<dbReference type="Gene3D" id="3.40.50.2000">
    <property type="entry name" value="Glycogen Phosphorylase B"/>
    <property type="match status" value="1"/>
</dbReference>